<feature type="region of interest" description="Disordered" evidence="1">
    <location>
        <begin position="1"/>
        <end position="41"/>
    </location>
</feature>
<keyword evidence="3" id="KW-1185">Reference proteome</keyword>
<reference evidence="2 3" key="1">
    <citation type="journal article" date="2019" name="Commun. Biol.">
        <title>The bagworm genome reveals a unique fibroin gene that provides high tensile strength.</title>
        <authorList>
            <person name="Kono N."/>
            <person name="Nakamura H."/>
            <person name="Ohtoshi R."/>
            <person name="Tomita M."/>
            <person name="Numata K."/>
            <person name="Arakawa K."/>
        </authorList>
    </citation>
    <scope>NUCLEOTIDE SEQUENCE [LARGE SCALE GENOMIC DNA]</scope>
</reference>
<protein>
    <submittedName>
        <fullName evidence="2">Uncharacterized protein</fullName>
    </submittedName>
</protein>
<dbReference type="EMBL" id="BGZK01000133">
    <property type="protein sequence ID" value="GBP21856.1"/>
    <property type="molecule type" value="Genomic_DNA"/>
</dbReference>
<dbReference type="Proteomes" id="UP000299102">
    <property type="component" value="Unassembled WGS sequence"/>
</dbReference>
<dbReference type="AlphaFoldDB" id="A0A4C1U7P1"/>
<evidence type="ECO:0000313" key="2">
    <source>
        <dbReference type="EMBL" id="GBP21856.1"/>
    </source>
</evidence>
<gene>
    <name evidence="2" type="ORF">EVAR_6828_1</name>
</gene>
<name>A0A4C1U7P1_EUMVA</name>
<evidence type="ECO:0000313" key="3">
    <source>
        <dbReference type="Proteomes" id="UP000299102"/>
    </source>
</evidence>
<organism evidence="2 3">
    <name type="scientific">Eumeta variegata</name>
    <name type="common">Bagworm moth</name>
    <name type="synonym">Eumeta japonica</name>
    <dbReference type="NCBI Taxonomy" id="151549"/>
    <lineage>
        <taxon>Eukaryota</taxon>
        <taxon>Metazoa</taxon>
        <taxon>Ecdysozoa</taxon>
        <taxon>Arthropoda</taxon>
        <taxon>Hexapoda</taxon>
        <taxon>Insecta</taxon>
        <taxon>Pterygota</taxon>
        <taxon>Neoptera</taxon>
        <taxon>Endopterygota</taxon>
        <taxon>Lepidoptera</taxon>
        <taxon>Glossata</taxon>
        <taxon>Ditrysia</taxon>
        <taxon>Tineoidea</taxon>
        <taxon>Psychidae</taxon>
        <taxon>Oiketicinae</taxon>
        <taxon>Eumeta</taxon>
    </lineage>
</organism>
<evidence type="ECO:0000256" key="1">
    <source>
        <dbReference type="SAM" id="MobiDB-lite"/>
    </source>
</evidence>
<accession>A0A4C1U7P1</accession>
<feature type="compositionally biased region" description="Basic residues" evidence="1">
    <location>
        <begin position="1"/>
        <end position="20"/>
    </location>
</feature>
<sequence length="102" mass="11067">MGNTRKRSVARRGKTVKIKKKEKEPLKYTARPSAAHCAPNRTLPPLGRGLHGLLTNPGLVTSRTLTPIVFLYCSALSLAHSAQVNATMSHAFSCVQPAFIDL</sequence>
<proteinExistence type="predicted"/>
<comment type="caution">
    <text evidence="2">The sequence shown here is derived from an EMBL/GenBank/DDBJ whole genome shotgun (WGS) entry which is preliminary data.</text>
</comment>